<protein>
    <submittedName>
        <fullName evidence="1">Uncharacterized protein</fullName>
    </submittedName>
</protein>
<proteinExistence type="predicted"/>
<dbReference type="EMBL" id="BMAV01007143">
    <property type="protein sequence ID" value="GFY49697.1"/>
    <property type="molecule type" value="Genomic_DNA"/>
</dbReference>
<keyword evidence="2" id="KW-1185">Reference proteome</keyword>
<name>A0A8X7C0U0_9ARAC</name>
<dbReference type="AlphaFoldDB" id="A0A8X7C0U0"/>
<gene>
    <name evidence="1" type="ORF">TNIN_495821</name>
</gene>
<organism evidence="1 2">
    <name type="scientific">Trichonephila inaurata madagascariensis</name>
    <dbReference type="NCBI Taxonomy" id="2747483"/>
    <lineage>
        <taxon>Eukaryota</taxon>
        <taxon>Metazoa</taxon>
        <taxon>Ecdysozoa</taxon>
        <taxon>Arthropoda</taxon>
        <taxon>Chelicerata</taxon>
        <taxon>Arachnida</taxon>
        <taxon>Araneae</taxon>
        <taxon>Araneomorphae</taxon>
        <taxon>Entelegynae</taxon>
        <taxon>Araneoidea</taxon>
        <taxon>Nephilidae</taxon>
        <taxon>Trichonephila</taxon>
        <taxon>Trichonephila inaurata</taxon>
    </lineage>
</organism>
<evidence type="ECO:0000313" key="2">
    <source>
        <dbReference type="Proteomes" id="UP000886998"/>
    </source>
</evidence>
<comment type="caution">
    <text evidence="1">The sequence shown here is derived from an EMBL/GenBank/DDBJ whole genome shotgun (WGS) entry which is preliminary data.</text>
</comment>
<dbReference type="Proteomes" id="UP000886998">
    <property type="component" value="Unassembled WGS sequence"/>
</dbReference>
<sequence length="120" mass="13807">MEECSETSRDAIGGSDWDWIMRGRESVGDDQRPGQANTVITSDLIDKVDDLVGSDRRVTLRMFGAEVMSKKLYWDRPVKEWNLDFAIEILDRETIPNLVSYELKCQPDFNGLSLWLSESF</sequence>
<evidence type="ECO:0000313" key="1">
    <source>
        <dbReference type="EMBL" id="GFY49697.1"/>
    </source>
</evidence>
<reference evidence="1" key="1">
    <citation type="submission" date="2020-08" db="EMBL/GenBank/DDBJ databases">
        <title>Multicomponent nature underlies the extraordinary mechanical properties of spider dragline silk.</title>
        <authorList>
            <person name="Kono N."/>
            <person name="Nakamura H."/>
            <person name="Mori M."/>
            <person name="Yoshida Y."/>
            <person name="Ohtoshi R."/>
            <person name="Malay A.D."/>
            <person name="Moran D.A.P."/>
            <person name="Tomita M."/>
            <person name="Numata K."/>
            <person name="Arakawa K."/>
        </authorList>
    </citation>
    <scope>NUCLEOTIDE SEQUENCE</scope>
</reference>
<dbReference type="OrthoDB" id="6433839at2759"/>
<accession>A0A8X7C0U0</accession>